<dbReference type="GO" id="GO:0000455">
    <property type="term" value="P:enzyme-directed rRNA pseudouridine synthesis"/>
    <property type="evidence" value="ECO:0007669"/>
    <property type="project" value="UniProtKB-ARBA"/>
</dbReference>
<dbReference type="EC" id="5.4.99.-" evidence="5"/>
<reference evidence="7 8" key="1">
    <citation type="submission" date="2020-08" db="EMBL/GenBank/DDBJ databases">
        <title>Genomic Encyclopedia of Type Strains, Phase IV (KMG-IV): sequencing the most valuable type-strain genomes for metagenomic binning, comparative biology and taxonomic classification.</title>
        <authorList>
            <person name="Goeker M."/>
        </authorList>
    </citation>
    <scope>NUCLEOTIDE SEQUENCE [LARGE SCALE GENOMIC DNA]</scope>
    <source>
        <strain evidence="7 8">DSM 21458</strain>
    </source>
</reference>
<dbReference type="InterPro" id="IPR036986">
    <property type="entry name" value="S4_RNA-bd_sf"/>
</dbReference>
<dbReference type="EMBL" id="JACHHG010000004">
    <property type="protein sequence ID" value="MBB6098018.1"/>
    <property type="molecule type" value="Genomic_DNA"/>
</dbReference>
<dbReference type="Pfam" id="PF00849">
    <property type="entry name" value="PseudoU_synth_2"/>
    <property type="match status" value="1"/>
</dbReference>
<dbReference type="InterPro" id="IPR042092">
    <property type="entry name" value="PsdUridine_s_RsuA/RluB/E/F_cat"/>
</dbReference>
<comment type="caution">
    <text evidence="7">The sequence shown here is derived from an EMBL/GenBank/DDBJ whole genome shotgun (WGS) entry which is preliminary data.</text>
</comment>
<gene>
    <name evidence="7" type="ORF">HNR42_001441</name>
</gene>
<dbReference type="InterPro" id="IPR018496">
    <property type="entry name" value="PsdUridine_synth_RsuA/RluB_CS"/>
</dbReference>
<proteinExistence type="inferred from homology"/>
<dbReference type="AlphaFoldDB" id="A0A841I170"/>
<dbReference type="InterPro" id="IPR002942">
    <property type="entry name" value="S4_RNA-bd"/>
</dbReference>
<dbReference type="Proteomes" id="UP000569951">
    <property type="component" value="Unassembled WGS sequence"/>
</dbReference>
<protein>
    <recommendedName>
        <fullName evidence="5">Pseudouridine synthase</fullName>
        <ecNumber evidence="5">5.4.99.-</ecNumber>
    </recommendedName>
</protein>
<feature type="domain" description="RNA-binding S4" evidence="6">
    <location>
        <begin position="2"/>
        <end position="62"/>
    </location>
</feature>
<dbReference type="FunFam" id="3.30.70.1560:FF:000001">
    <property type="entry name" value="Pseudouridine synthase"/>
    <property type="match status" value="1"/>
</dbReference>
<evidence type="ECO:0000313" key="8">
    <source>
        <dbReference type="Proteomes" id="UP000569951"/>
    </source>
</evidence>
<organism evidence="7 8">
    <name type="scientific">Deinobacterium chartae</name>
    <dbReference type="NCBI Taxonomy" id="521158"/>
    <lineage>
        <taxon>Bacteria</taxon>
        <taxon>Thermotogati</taxon>
        <taxon>Deinococcota</taxon>
        <taxon>Deinococci</taxon>
        <taxon>Deinococcales</taxon>
        <taxon>Deinococcaceae</taxon>
        <taxon>Deinobacterium</taxon>
    </lineage>
</organism>
<dbReference type="CDD" id="cd02870">
    <property type="entry name" value="PseudoU_synth_RsuA_like"/>
    <property type="match status" value="1"/>
</dbReference>
<evidence type="ECO:0000256" key="1">
    <source>
        <dbReference type="ARBA" id="ARBA00008348"/>
    </source>
</evidence>
<dbReference type="NCBIfam" id="TIGR00093">
    <property type="entry name" value="pseudouridine synthase"/>
    <property type="match status" value="1"/>
</dbReference>
<evidence type="ECO:0000256" key="3">
    <source>
        <dbReference type="ARBA" id="ARBA00023235"/>
    </source>
</evidence>
<dbReference type="InterPro" id="IPR020103">
    <property type="entry name" value="PsdUridine_synth_cat_dom_sf"/>
</dbReference>
<dbReference type="Gene3D" id="3.30.70.1560">
    <property type="entry name" value="Alpha-L RNA-binding motif"/>
    <property type="match status" value="1"/>
</dbReference>
<dbReference type="PROSITE" id="PS50889">
    <property type="entry name" value="S4"/>
    <property type="match status" value="1"/>
</dbReference>
<evidence type="ECO:0000313" key="7">
    <source>
        <dbReference type="EMBL" id="MBB6098018.1"/>
    </source>
</evidence>
<dbReference type="SUPFAM" id="SSF55120">
    <property type="entry name" value="Pseudouridine synthase"/>
    <property type="match status" value="1"/>
</dbReference>
<dbReference type="CDD" id="cd00165">
    <property type="entry name" value="S4"/>
    <property type="match status" value="1"/>
</dbReference>
<keyword evidence="2 4" id="KW-0694">RNA-binding</keyword>
<dbReference type="InterPro" id="IPR050343">
    <property type="entry name" value="RsuA_PseudoU_synthase"/>
</dbReference>
<dbReference type="InterPro" id="IPR020094">
    <property type="entry name" value="TruA/RsuA/RluB/E/F_N"/>
</dbReference>
<dbReference type="Gene3D" id="3.10.290.10">
    <property type="entry name" value="RNA-binding S4 domain"/>
    <property type="match status" value="1"/>
</dbReference>
<dbReference type="Gene3D" id="3.30.70.580">
    <property type="entry name" value="Pseudouridine synthase I, catalytic domain, N-terminal subdomain"/>
    <property type="match status" value="1"/>
</dbReference>
<comment type="similarity">
    <text evidence="1 5">Belongs to the pseudouridine synthase RsuA family.</text>
</comment>
<dbReference type="SMART" id="SM00363">
    <property type="entry name" value="S4"/>
    <property type="match status" value="1"/>
</dbReference>
<dbReference type="GO" id="GO:0003723">
    <property type="term" value="F:RNA binding"/>
    <property type="evidence" value="ECO:0007669"/>
    <property type="project" value="UniProtKB-KW"/>
</dbReference>
<dbReference type="FunFam" id="3.10.290.10:FF:000003">
    <property type="entry name" value="Pseudouridine synthase"/>
    <property type="match status" value="1"/>
</dbReference>
<dbReference type="RefSeq" id="WP_183986009.1">
    <property type="nucleotide sequence ID" value="NZ_JACHHG010000004.1"/>
</dbReference>
<dbReference type="PANTHER" id="PTHR47683:SF2">
    <property type="entry name" value="RNA-BINDING S4 DOMAIN-CONTAINING PROTEIN"/>
    <property type="match status" value="1"/>
</dbReference>
<evidence type="ECO:0000256" key="2">
    <source>
        <dbReference type="ARBA" id="ARBA00022884"/>
    </source>
</evidence>
<dbReference type="InterPro" id="IPR006145">
    <property type="entry name" value="PsdUridine_synth_RsuA/RluA"/>
</dbReference>
<dbReference type="PANTHER" id="PTHR47683">
    <property type="entry name" value="PSEUDOURIDINE SYNTHASE FAMILY PROTEIN-RELATED"/>
    <property type="match status" value="1"/>
</dbReference>
<keyword evidence="3 5" id="KW-0413">Isomerase</keyword>
<accession>A0A841I170</accession>
<dbReference type="Pfam" id="PF01479">
    <property type="entry name" value="S4"/>
    <property type="match status" value="1"/>
</dbReference>
<sequence>MERLQKLLARGGVASRRAAEDLIRRGRVTVNGKVASIGDSAEPSDDIRVDGKPLQLSEEKLTFMLYKPRGVVTTAHDELGRANVLERMPRVRGLHSVGRLDRNSEGLLLLTTDGDLTLRMTHPRFEHEKEYRVWTREPLSDADLQALASGIELEDGMTQPAQVERAEGGLFITLREGRNRQVRRMLEAVGCPVMRLVRVRMGGLFLGDLRPGEYRTLSDDDLAYLTGEKTMSPGQLRRERELMYQRWD</sequence>
<dbReference type="SUPFAM" id="SSF55174">
    <property type="entry name" value="Alpha-L RNA-binding motif"/>
    <property type="match status" value="1"/>
</dbReference>
<evidence type="ECO:0000259" key="6">
    <source>
        <dbReference type="SMART" id="SM00363"/>
    </source>
</evidence>
<dbReference type="GO" id="GO:0120159">
    <property type="term" value="F:rRNA pseudouridine synthase activity"/>
    <property type="evidence" value="ECO:0007669"/>
    <property type="project" value="UniProtKB-ARBA"/>
</dbReference>
<dbReference type="GO" id="GO:0005829">
    <property type="term" value="C:cytosol"/>
    <property type="evidence" value="ECO:0007669"/>
    <property type="project" value="UniProtKB-ARBA"/>
</dbReference>
<dbReference type="PROSITE" id="PS01149">
    <property type="entry name" value="PSI_RSU"/>
    <property type="match status" value="1"/>
</dbReference>
<evidence type="ECO:0000256" key="5">
    <source>
        <dbReference type="RuleBase" id="RU003887"/>
    </source>
</evidence>
<evidence type="ECO:0000256" key="4">
    <source>
        <dbReference type="PROSITE-ProRule" id="PRU00182"/>
    </source>
</evidence>
<keyword evidence="8" id="KW-1185">Reference proteome</keyword>
<name>A0A841I170_9DEIO</name>
<dbReference type="InterPro" id="IPR000748">
    <property type="entry name" value="PsdUridine_synth_RsuA/RluB/E/F"/>
</dbReference>